<reference evidence="2 3" key="1">
    <citation type="submission" date="2019-09" db="EMBL/GenBank/DDBJ databases">
        <title>The hologenome of the rock-dwelling lichen Lasallia pustulata.</title>
        <authorList>
            <person name="Greshake Tzovaras B."/>
            <person name="Segers F."/>
            <person name="Bicker A."/>
            <person name="Dal Grande F."/>
            <person name="Otte J."/>
            <person name="Hankeln T."/>
            <person name="Schmitt I."/>
            <person name="Ebersberger I."/>
        </authorList>
    </citation>
    <scope>NUCLEOTIDE SEQUENCE [LARGE SCALE GENOMIC DNA]</scope>
    <source>
        <strain evidence="2">A1-1</strain>
    </source>
</reference>
<organism evidence="2 3">
    <name type="scientific">Lasallia pustulata</name>
    <dbReference type="NCBI Taxonomy" id="136370"/>
    <lineage>
        <taxon>Eukaryota</taxon>
        <taxon>Fungi</taxon>
        <taxon>Dikarya</taxon>
        <taxon>Ascomycota</taxon>
        <taxon>Pezizomycotina</taxon>
        <taxon>Lecanoromycetes</taxon>
        <taxon>OSLEUM clade</taxon>
        <taxon>Umbilicariomycetidae</taxon>
        <taxon>Umbilicariales</taxon>
        <taxon>Umbilicariaceae</taxon>
        <taxon>Lasallia</taxon>
    </lineage>
</organism>
<evidence type="ECO:0000313" key="3">
    <source>
        <dbReference type="Proteomes" id="UP000324767"/>
    </source>
</evidence>
<dbReference type="AlphaFoldDB" id="A0A5M8PXD8"/>
<dbReference type="EMBL" id="VXIT01000003">
    <property type="protein sequence ID" value="KAA6414071.1"/>
    <property type="molecule type" value="Genomic_DNA"/>
</dbReference>
<proteinExistence type="predicted"/>
<feature type="region of interest" description="Disordered" evidence="1">
    <location>
        <begin position="115"/>
        <end position="200"/>
    </location>
</feature>
<accession>A0A5M8PXD8</accession>
<evidence type="ECO:0000313" key="2">
    <source>
        <dbReference type="EMBL" id="KAA6414071.1"/>
    </source>
</evidence>
<protein>
    <submittedName>
        <fullName evidence="2">Uncharacterized protein</fullName>
    </submittedName>
</protein>
<evidence type="ECO:0000256" key="1">
    <source>
        <dbReference type="SAM" id="MobiDB-lite"/>
    </source>
</evidence>
<gene>
    <name evidence="2" type="ORF">FRX48_02433</name>
</gene>
<name>A0A5M8PXD8_9LECA</name>
<sequence>MSEEPLPKATILTRIFRSNQGFLLHATNVAYNSFKIHHHEPQSFRGSRGEYDKLWDQWRARFLRESQMIKIEGPALYTKWEAEGTPRLWNTVEGLADWWDNVHRLVDNRISEISNMERPDNPAPKSRVFKHPKTAPDNEQRPLRRLNSQAHANTRQQIQSQISPSTSRREQCKPVTGPVQSPRPSDRGTSHKPKQASISE</sequence>
<comment type="caution">
    <text evidence="2">The sequence shown here is derived from an EMBL/GenBank/DDBJ whole genome shotgun (WGS) entry which is preliminary data.</text>
</comment>
<dbReference type="Proteomes" id="UP000324767">
    <property type="component" value="Unassembled WGS sequence"/>
</dbReference>
<feature type="compositionally biased region" description="Low complexity" evidence="1">
    <location>
        <begin position="154"/>
        <end position="166"/>
    </location>
</feature>